<sequence length="313" mass="32252">MTTGDDGRPAARPRTDGAAVPPGPVDGAIVDCHVHVFDPGFPFAADRTYTPGPATVADLRAFLAGLGVARAVLVQPSVYGDDNACLVAALAALGPAVARGIAVIDPATVPDDALTALARAGVVGVRVNLHTRGQDGIQDRGRAAVAAVAETIGRVAPLGFAVQLFVDLALVPALADTIAAAPVPVVLDHFAGARAAAGPGQPGLDVLLDLLAAGRVWIKLSGVYRAGREAPDYPDLAPLARRLIAANPDRLVWASDWPHTGGGAERAGRAATDIEPFRTVDDHRALAVLAEWAGDATTTKKILVDNPTRLFRF</sequence>
<feature type="domain" description="Amidohydrolase-related" evidence="2">
    <location>
        <begin position="30"/>
        <end position="313"/>
    </location>
</feature>
<proteinExistence type="predicted"/>
<name>A0ABT5J6Z1_RHOTP</name>
<feature type="region of interest" description="Disordered" evidence="1">
    <location>
        <begin position="1"/>
        <end position="22"/>
    </location>
</feature>
<accession>A0ABT5J6Z1</accession>
<dbReference type="Pfam" id="PF04909">
    <property type="entry name" value="Amidohydro_2"/>
    <property type="match status" value="1"/>
</dbReference>
<feature type="compositionally biased region" description="Basic and acidic residues" evidence="1">
    <location>
        <begin position="1"/>
        <end position="15"/>
    </location>
</feature>
<dbReference type="EMBL" id="JAQQLI010000007">
    <property type="protein sequence ID" value="MDC7785430.1"/>
    <property type="molecule type" value="Genomic_DNA"/>
</dbReference>
<gene>
    <name evidence="3" type="ORF">PQJ73_07030</name>
</gene>
<dbReference type="Gene3D" id="3.20.20.140">
    <property type="entry name" value="Metal-dependent hydrolases"/>
    <property type="match status" value="1"/>
</dbReference>
<evidence type="ECO:0000313" key="4">
    <source>
        <dbReference type="Proteomes" id="UP001165652"/>
    </source>
</evidence>
<dbReference type="InterPro" id="IPR006680">
    <property type="entry name" value="Amidohydro-rel"/>
</dbReference>
<protein>
    <submittedName>
        <fullName evidence="3">Amidohydrolase family protein</fullName>
    </submittedName>
</protein>
<dbReference type="InterPro" id="IPR032466">
    <property type="entry name" value="Metal_Hydrolase"/>
</dbReference>
<keyword evidence="4" id="KW-1185">Reference proteome</keyword>
<reference evidence="3" key="2">
    <citation type="submission" date="2023-02" db="EMBL/GenBank/DDBJ databases">
        <authorList>
            <person name="Rayyan A."/>
            <person name="Meyer T."/>
            <person name="Kyndt J.A."/>
        </authorList>
    </citation>
    <scope>NUCLEOTIDE SEQUENCE</scope>
    <source>
        <strain evidence="3">DSM 9987</strain>
    </source>
</reference>
<dbReference type="Proteomes" id="UP001165652">
    <property type="component" value="Unassembled WGS sequence"/>
</dbReference>
<dbReference type="SUPFAM" id="SSF51556">
    <property type="entry name" value="Metallo-dependent hydrolases"/>
    <property type="match status" value="1"/>
</dbReference>
<dbReference type="PANTHER" id="PTHR35563:SF2">
    <property type="entry name" value="BARREL METAL-DEPENDENT HYDROLASE, PUTATIVE (AFU_ORTHOLOGUE AFUA_1G16240)-RELATED"/>
    <property type="match status" value="1"/>
</dbReference>
<evidence type="ECO:0000256" key="1">
    <source>
        <dbReference type="SAM" id="MobiDB-lite"/>
    </source>
</evidence>
<dbReference type="PANTHER" id="PTHR35563">
    <property type="entry name" value="BARREL METAL-DEPENDENT HYDROLASE, PUTATIVE (AFU_ORTHOLOGUE AFUA_1G16240)-RELATED"/>
    <property type="match status" value="1"/>
</dbReference>
<reference evidence="3" key="1">
    <citation type="journal article" date="2023" name="Microbiol Resour">
        <title>Genome Sequences of Rhodoplanes serenus and Two Thermotolerant Strains, Rhodoplanes tepidamans and 'Rhodoplanes cryptolactis,' Further Refine the Genus.</title>
        <authorList>
            <person name="Rayyan A.A."/>
            <person name="Kyndt J.A."/>
        </authorList>
    </citation>
    <scope>NUCLEOTIDE SEQUENCE</scope>
    <source>
        <strain evidence="3">DSM 9987</strain>
    </source>
</reference>
<dbReference type="InterPro" id="IPR052358">
    <property type="entry name" value="Aro_Compnd_Degr_Hydrolases"/>
</dbReference>
<evidence type="ECO:0000259" key="2">
    <source>
        <dbReference type="Pfam" id="PF04909"/>
    </source>
</evidence>
<evidence type="ECO:0000313" key="3">
    <source>
        <dbReference type="EMBL" id="MDC7785430.1"/>
    </source>
</evidence>
<organism evidence="3 4">
    <name type="scientific">Rhodoplanes tepidamans</name>
    <name type="common">Rhodoplanes cryptolactis</name>
    <dbReference type="NCBI Taxonomy" id="200616"/>
    <lineage>
        <taxon>Bacteria</taxon>
        <taxon>Pseudomonadati</taxon>
        <taxon>Pseudomonadota</taxon>
        <taxon>Alphaproteobacteria</taxon>
        <taxon>Hyphomicrobiales</taxon>
        <taxon>Nitrobacteraceae</taxon>
        <taxon>Rhodoplanes</taxon>
    </lineage>
</organism>
<comment type="caution">
    <text evidence="3">The sequence shown here is derived from an EMBL/GenBank/DDBJ whole genome shotgun (WGS) entry which is preliminary data.</text>
</comment>
<dbReference type="RefSeq" id="WP_272776274.1">
    <property type="nucleotide sequence ID" value="NZ_JAQQLI010000007.1"/>
</dbReference>